<evidence type="ECO:0000256" key="1">
    <source>
        <dbReference type="SAM" id="MobiDB-lite"/>
    </source>
</evidence>
<protein>
    <submittedName>
        <fullName evidence="2">Uncharacterized protein</fullName>
    </submittedName>
</protein>
<organism evidence="2 3">
    <name type="scientific">Halosimplex aquaticum</name>
    <dbReference type="NCBI Taxonomy" id="3026162"/>
    <lineage>
        <taxon>Archaea</taxon>
        <taxon>Methanobacteriati</taxon>
        <taxon>Methanobacteriota</taxon>
        <taxon>Stenosarchaea group</taxon>
        <taxon>Halobacteria</taxon>
        <taxon>Halobacteriales</taxon>
        <taxon>Haloarculaceae</taxon>
        <taxon>Halosimplex</taxon>
    </lineage>
</organism>
<dbReference type="GeneID" id="78819301"/>
<reference evidence="2 3" key="1">
    <citation type="journal article" date="2019" name="Int. J. Syst. Evol. Microbiol.">
        <title>The Global Catalogue of Microorganisms (GCM) 10K type strain sequencing project: providing services to taxonomists for standard genome sequencing and annotation.</title>
        <authorList>
            <consortium name="The Broad Institute Genomics Platform"/>
            <consortium name="The Broad Institute Genome Sequencing Center for Infectious Disease"/>
            <person name="Wu L."/>
            <person name="Ma J."/>
        </authorList>
    </citation>
    <scope>NUCLEOTIDE SEQUENCE [LARGE SCALE GENOMIC DNA]</scope>
    <source>
        <strain evidence="2 3">XZYJT29</strain>
    </source>
</reference>
<accession>A0ABD5XV61</accession>
<evidence type="ECO:0000313" key="3">
    <source>
        <dbReference type="Proteomes" id="UP001596432"/>
    </source>
</evidence>
<proteinExistence type="predicted"/>
<dbReference type="EMBL" id="JBHTAS010000001">
    <property type="protein sequence ID" value="MFC7139053.1"/>
    <property type="molecule type" value="Genomic_DNA"/>
</dbReference>
<dbReference type="AlphaFoldDB" id="A0ABD5XV61"/>
<name>A0ABD5XV61_9EURY</name>
<feature type="region of interest" description="Disordered" evidence="1">
    <location>
        <begin position="1"/>
        <end position="47"/>
    </location>
</feature>
<feature type="compositionally biased region" description="Basic and acidic residues" evidence="1">
    <location>
        <begin position="21"/>
        <end position="36"/>
    </location>
</feature>
<comment type="caution">
    <text evidence="2">The sequence shown here is derived from an EMBL/GenBank/DDBJ whole genome shotgun (WGS) entry which is preliminary data.</text>
</comment>
<evidence type="ECO:0000313" key="2">
    <source>
        <dbReference type="EMBL" id="MFC7139053.1"/>
    </source>
</evidence>
<feature type="region of interest" description="Disordered" evidence="1">
    <location>
        <begin position="198"/>
        <end position="222"/>
    </location>
</feature>
<keyword evidence="3" id="KW-1185">Reference proteome</keyword>
<dbReference type="RefSeq" id="WP_274324654.1">
    <property type="nucleotide sequence ID" value="NZ_CP118158.1"/>
</dbReference>
<dbReference type="Proteomes" id="UP001596432">
    <property type="component" value="Unassembled WGS sequence"/>
</dbReference>
<feature type="compositionally biased region" description="Basic and acidic residues" evidence="1">
    <location>
        <begin position="211"/>
        <end position="222"/>
    </location>
</feature>
<gene>
    <name evidence="2" type="ORF">ACFQMA_04270</name>
</gene>
<sequence length="222" mass="24266">MSDQSDSTDRETYSLGAQPEATDRGDAASDGRRGDASDLGDEAMGVPIPEEHVGAFVAEAFEDPERSTTWADVVDVMVAPDARDAWEKLSAAEQTVEVLRQAAEYDRRATDELERIPANANGSTPEIRSAFEEAARLRRNADAFRDGVAAAYAEGRIGDEELVAAVERSDFDTGQIARREDELERVTSAYDFDYRPYGGTLFDEEQADGSADGRDPDVPETF</sequence>